<organism evidence="1 2">
    <name type="scientific">Trichonephila clavipes</name>
    <name type="common">Golden silk orbweaver</name>
    <name type="synonym">Nephila clavipes</name>
    <dbReference type="NCBI Taxonomy" id="2585209"/>
    <lineage>
        <taxon>Eukaryota</taxon>
        <taxon>Metazoa</taxon>
        <taxon>Ecdysozoa</taxon>
        <taxon>Arthropoda</taxon>
        <taxon>Chelicerata</taxon>
        <taxon>Arachnida</taxon>
        <taxon>Araneae</taxon>
        <taxon>Araneomorphae</taxon>
        <taxon>Entelegynae</taxon>
        <taxon>Araneoidea</taxon>
        <taxon>Nephilidae</taxon>
        <taxon>Trichonephila</taxon>
    </lineage>
</organism>
<name>A0A8X6S8I5_TRICX</name>
<comment type="caution">
    <text evidence="1">The sequence shown here is derived from an EMBL/GenBank/DDBJ whole genome shotgun (WGS) entry which is preliminary data.</text>
</comment>
<gene>
    <name evidence="1" type="ORF">TNCV_4660271</name>
</gene>
<accession>A0A8X6S8I5</accession>
<protein>
    <submittedName>
        <fullName evidence="1">Uncharacterized protein</fullName>
    </submittedName>
</protein>
<dbReference type="Proteomes" id="UP000887159">
    <property type="component" value="Unassembled WGS sequence"/>
</dbReference>
<proteinExistence type="predicted"/>
<evidence type="ECO:0000313" key="1">
    <source>
        <dbReference type="EMBL" id="GFY08834.1"/>
    </source>
</evidence>
<evidence type="ECO:0000313" key="2">
    <source>
        <dbReference type="Proteomes" id="UP000887159"/>
    </source>
</evidence>
<reference evidence="1" key="1">
    <citation type="submission" date="2020-08" db="EMBL/GenBank/DDBJ databases">
        <title>Multicomponent nature underlies the extraordinary mechanical properties of spider dragline silk.</title>
        <authorList>
            <person name="Kono N."/>
            <person name="Nakamura H."/>
            <person name="Mori M."/>
            <person name="Yoshida Y."/>
            <person name="Ohtoshi R."/>
            <person name="Malay A.D."/>
            <person name="Moran D.A.P."/>
            <person name="Tomita M."/>
            <person name="Numata K."/>
            <person name="Arakawa K."/>
        </authorList>
    </citation>
    <scope>NUCLEOTIDE SEQUENCE</scope>
</reference>
<dbReference type="AlphaFoldDB" id="A0A8X6S8I5"/>
<sequence>MLTSKGTRWPRADFHANEARKLEPLTSSTTVFDANAVTNKVTNKKRNTQQHSGSPNYKIGCLSSALSSVPTSPSFEYLPMTGSSKENAYGLLSLDLVTWVMCLVW</sequence>
<keyword evidence="2" id="KW-1185">Reference proteome</keyword>
<dbReference type="EMBL" id="BMAU01021284">
    <property type="protein sequence ID" value="GFY08834.1"/>
    <property type="molecule type" value="Genomic_DNA"/>
</dbReference>